<dbReference type="SUPFAM" id="SSF103473">
    <property type="entry name" value="MFS general substrate transporter"/>
    <property type="match status" value="1"/>
</dbReference>
<protein>
    <submittedName>
        <fullName evidence="7">Major facilitator transporter</fullName>
    </submittedName>
</protein>
<feature type="transmembrane region" description="Helical" evidence="5">
    <location>
        <begin position="376"/>
        <end position="400"/>
    </location>
</feature>
<evidence type="ECO:0000256" key="4">
    <source>
        <dbReference type="ARBA" id="ARBA00023136"/>
    </source>
</evidence>
<evidence type="ECO:0000313" key="8">
    <source>
        <dbReference type="Proteomes" id="UP000031675"/>
    </source>
</evidence>
<accession>A0A0C2JAK5</accession>
<sequence length="484" mass="49117">MHTGIDDSPPESSGAGKHTRWSALLFSQLAALLVVNALADTVIVAPTMVLPQLLEHFGTDQAAWLTSSAMLAGAMWAPLIGKCADIYGKRRMLVIALLSACAGSLVCLAAPNIWVFVSGRLVQGAAVAAIFLSMAIVRDLCTLRIAMPVIGIVGTGAGVLGMATPFLYEVLSAEFGYRIVFVAAALIALIAVIGVRSLIPESANKTPGTIDVAGAVLLGGGLAAVLSYISLGPEFGWLAGGPLLVLGGGTAALARWFLVSSRKREPVIDIRNLDGPLALTLLVIVLGAGAVRAIDPIISIIARVSPDEQLGYGIAGPTGTVGLLFALPGVGMLIAGTLAGWGATRVGPPATLAAGAAIGTVGTIGMLLGATDLYAALFFSFLMALSAGALMTSGFNMVAVHAREEQQAVMSSLVTVMTAISSVVMTFVVSAVFSATDTVVAGENVQSATGVFGSIGVLAGFYALAAVAAGALVRRLGITSAYRV</sequence>
<feature type="domain" description="Major facilitator superfamily (MFS) profile" evidence="6">
    <location>
        <begin position="25"/>
        <end position="483"/>
    </location>
</feature>
<evidence type="ECO:0000256" key="3">
    <source>
        <dbReference type="ARBA" id="ARBA00022989"/>
    </source>
</evidence>
<keyword evidence="2 5" id="KW-0812">Transmembrane</keyword>
<dbReference type="Gene3D" id="1.20.1250.20">
    <property type="entry name" value="MFS general substrate transporter like domains"/>
    <property type="match status" value="1"/>
</dbReference>
<feature type="transmembrane region" description="Helical" evidence="5">
    <location>
        <begin position="235"/>
        <end position="258"/>
    </location>
</feature>
<comment type="subcellular location">
    <subcellularLocation>
        <location evidence="1">Cell membrane</location>
        <topology evidence="1">Multi-pass membrane protein</topology>
    </subcellularLocation>
</comment>
<feature type="transmembrane region" description="Helical" evidence="5">
    <location>
        <begin position="121"/>
        <end position="137"/>
    </location>
</feature>
<feature type="transmembrane region" description="Helical" evidence="5">
    <location>
        <begin position="210"/>
        <end position="229"/>
    </location>
</feature>
<dbReference type="GO" id="GO:0022857">
    <property type="term" value="F:transmembrane transporter activity"/>
    <property type="evidence" value="ECO:0007669"/>
    <property type="project" value="InterPro"/>
</dbReference>
<dbReference type="PANTHER" id="PTHR23501:SF197">
    <property type="entry name" value="COMD"/>
    <property type="match status" value="1"/>
</dbReference>
<evidence type="ECO:0000313" key="7">
    <source>
        <dbReference type="EMBL" id="KIH98501.1"/>
    </source>
</evidence>
<dbReference type="PROSITE" id="PS50850">
    <property type="entry name" value="MFS"/>
    <property type="match status" value="1"/>
</dbReference>
<feature type="transmembrane region" description="Helical" evidence="5">
    <location>
        <begin position="453"/>
        <end position="473"/>
    </location>
</feature>
<dbReference type="GO" id="GO:0005886">
    <property type="term" value="C:plasma membrane"/>
    <property type="evidence" value="ECO:0007669"/>
    <property type="project" value="UniProtKB-SubCell"/>
</dbReference>
<keyword evidence="4 5" id="KW-0472">Membrane</keyword>
<feature type="transmembrane region" description="Helical" evidence="5">
    <location>
        <begin position="149"/>
        <end position="167"/>
    </location>
</feature>
<dbReference type="PANTHER" id="PTHR23501">
    <property type="entry name" value="MAJOR FACILITATOR SUPERFAMILY"/>
    <property type="match status" value="1"/>
</dbReference>
<feature type="transmembrane region" description="Helical" evidence="5">
    <location>
        <begin position="62"/>
        <end position="81"/>
    </location>
</feature>
<dbReference type="Pfam" id="PF07690">
    <property type="entry name" value="MFS_1"/>
    <property type="match status" value="1"/>
</dbReference>
<gene>
    <name evidence="7" type="ORF">LP52_13005</name>
</gene>
<dbReference type="AlphaFoldDB" id="A0A0C2JAK5"/>
<feature type="transmembrane region" description="Helical" evidence="5">
    <location>
        <begin position="279"/>
        <end position="302"/>
    </location>
</feature>
<dbReference type="InterPro" id="IPR020846">
    <property type="entry name" value="MFS_dom"/>
</dbReference>
<dbReference type="Gene3D" id="1.20.1720.10">
    <property type="entry name" value="Multidrug resistance protein D"/>
    <property type="match status" value="1"/>
</dbReference>
<feature type="transmembrane region" description="Helical" evidence="5">
    <location>
        <begin position="93"/>
        <end position="115"/>
    </location>
</feature>
<dbReference type="OrthoDB" id="3390851at2"/>
<organism evidence="7 8">
    <name type="scientific">Streptomonospora alba</name>
    <dbReference type="NCBI Taxonomy" id="183763"/>
    <lineage>
        <taxon>Bacteria</taxon>
        <taxon>Bacillati</taxon>
        <taxon>Actinomycetota</taxon>
        <taxon>Actinomycetes</taxon>
        <taxon>Streptosporangiales</taxon>
        <taxon>Nocardiopsidaceae</taxon>
        <taxon>Streptomonospora</taxon>
    </lineage>
</organism>
<feature type="transmembrane region" description="Helical" evidence="5">
    <location>
        <begin position="179"/>
        <end position="198"/>
    </location>
</feature>
<keyword evidence="3 5" id="KW-1133">Transmembrane helix</keyword>
<feature type="transmembrane region" description="Helical" evidence="5">
    <location>
        <begin position="21"/>
        <end position="50"/>
    </location>
</feature>
<keyword evidence="8" id="KW-1185">Reference proteome</keyword>
<reference evidence="8" key="1">
    <citation type="journal article" date="2015" name="Chem. Biol.">
        <title>Structure, bioactivity, and resistance mechanism of streptomonomicin, an unusual lasso Peptide from an understudied halophilic actinomycete.</title>
        <authorList>
            <person name="Metelev M."/>
            <person name="Tietz J.I."/>
            <person name="Melby J.O."/>
            <person name="Blair P.M."/>
            <person name="Zhu L."/>
            <person name="Livnat I."/>
            <person name="Severinov K."/>
            <person name="Mitchell D.A."/>
        </authorList>
    </citation>
    <scope>NUCLEOTIDE SEQUENCE [LARGE SCALE GENOMIC DNA]</scope>
    <source>
        <strain evidence="8">YIM 90003</strain>
    </source>
</reference>
<evidence type="ECO:0000256" key="2">
    <source>
        <dbReference type="ARBA" id="ARBA00022692"/>
    </source>
</evidence>
<dbReference type="InterPro" id="IPR036259">
    <property type="entry name" value="MFS_trans_sf"/>
</dbReference>
<name>A0A0C2JAK5_9ACTN</name>
<evidence type="ECO:0000259" key="6">
    <source>
        <dbReference type="PROSITE" id="PS50850"/>
    </source>
</evidence>
<evidence type="ECO:0000256" key="1">
    <source>
        <dbReference type="ARBA" id="ARBA00004651"/>
    </source>
</evidence>
<feature type="transmembrane region" description="Helical" evidence="5">
    <location>
        <begin position="350"/>
        <end position="370"/>
    </location>
</feature>
<feature type="transmembrane region" description="Helical" evidence="5">
    <location>
        <begin position="322"/>
        <end position="343"/>
    </location>
</feature>
<feature type="transmembrane region" description="Helical" evidence="5">
    <location>
        <begin position="412"/>
        <end position="433"/>
    </location>
</feature>
<dbReference type="EMBL" id="JROO01000024">
    <property type="protein sequence ID" value="KIH98501.1"/>
    <property type="molecule type" value="Genomic_DNA"/>
</dbReference>
<comment type="caution">
    <text evidence="7">The sequence shown here is derived from an EMBL/GenBank/DDBJ whole genome shotgun (WGS) entry which is preliminary data.</text>
</comment>
<dbReference type="RefSeq" id="WP_040273651.1">
    <property type="nucleotide sequence ID" value="NZ_JROO01000024.1"/>
</dbReference>
<dbReference type="STRING" id="183763.LP52_13005"/>
<evidence type="ECO:0000256" key="5">
    <source>
        <dbReference type="SAM" id="Phobius"/>
    </source>
</evidence>
<dbReference type="Proteomes" id="UP000031675">
    <property type="component" value="Unassembled WGS sequence"/>
</dbReference>
<dbReference type="InterPro" id="IPR011701">
    <property type="entry name" value="MFS"/>
</dbReference>
<proteinExistence type="predicted"/>